<dbReference type="HOGENOM" id="CLU_408632_0_0_5"/>
<protein>
    <recommendedName>
        <fullName evidence="3">ATP-binding protein</fullName>
    </recommendedName>
</protein>
<dbReference type="Gene3D" id="3.30.565.10">
    <property type="entry name" value="Histidine kinase-like ATPase, C-terminal domain"/>
    <property type="match status" value="1"/>
</dbReference>
<dbReference type="SUPFAM" id="SSF55874">
    <property type="entry name" value="ATPase domain of HSP90 chaperone/DNA topoisomerase II/histidine kinase"/>
    <property type="match status" value="1"/>
</dbReference>
<dbReference type="InterPro" id="IPR036890">
    <property type="entry name" value="HATPase_C_sf"/>
</dbReference>
<evidence type="ECO:0000313" key="1">
    <source>
        <dbReference type="EMBL" id="AEP09572.1"/>
    </source>
</evidence>
<dbReference type="OrthoDB" id="2041081at2"/>
<organism evidence="1 2">
    <name type="scientific">Micavibrio aeruginosavorus (strain ARL-13)</name>
    <dbReference type="NCBI Taxonomy" id="856793"/>
    <lineage>
        <taxon>Bacteria</taxon>
        <taxon>Pseudomonadati</taxon>
        <taxon>Bdellovibrionota</taxon>
        <taxon>Bdellovibrionia</taxon>
        <taxon>Bdellovibrionales</taxon>
        <taxon>Pseudobdellovibrionaceae</taxon>
        <taxon>Micavibrio</taxon>
    </lineage>
</organism>
<dbReference type="eggNOG" id="COG1293">
    <property type="taxonomic scope" value="Bacteria"/>
</dbReference>
<reference evidence="1 2" key="1">
    <citation type="journal article" date="2011" name="BMC Genomics">
        <title>Genomic insights into an obligate epibiotic bacterial predator: Micavibrio aeruginosavorus ARL-13.</title>
        <authorList>
            <person name="Wang Z."/>
            <person name="Kadouri D."/>
            <person name="Wu M."/>
        </authorList>
    </citation>
    <scope>NUCLEOTIDE SEQUENCE [LARGE SCALE GENOMIC DNA]</scope>
    <source>
        <strain evidence="1 2">ARL-13</strain>
    </source>
</reference>
<evidence type="ECO:0008006" key="3">
    <source>
        <dbReference type="Google" id="ProtNLM"/>
    </source>
</evidence>
<dbReference type="Proteomes" id="UP000009286">
    <property type="component" value="Chromosome"/>
</dbReference>
<dbReference type="KEGG" id="mai:MICA_1249"/>
<dbReference type="Pfam" id="PF13589">
    <property type="entry name" value="HATPase_c_3"/>
    <property type="match status" value="1"/>
</dbReference>
<evidence type="ECO:0000313" key="2">
    <source>
        <dbReference type="Proteomes" id="UP000009286"/>
    </source>
</evidence>
<dbReference type="EMBL" id="CP002382">
    <property type="protein sequence ID" value="AEP09572.1"/>
    <property type="molecule type" value="Genomic_DNA"/>
</dbReference>
<dbReference type="AlphaFoldDB" id="G2KRL0"/>
<keyword evidence="2" id="KW-1185">Reference proteome</keyword>
<name>G2KRL0_MICAA</name>
<proteinExistence type="predicted"/>
<gene>
    <name evidence="1" type="ordered locus">MICA_1249</name>
</gene>
<dbReference type="STRING" id="856793.MICA_1249"/>
<sequence length="672" mass="78325">MDFQGKPASKAADGPRFQLKENLGGRIRNLALSPSYDNTIIPLFEAISNSIHSIQERFGAGWIEKGKIKIQIVRDEEGNPTSFSVEDNGAGLNEENFESFLTYDSSHKIQKGGKGVGRLTWLKVFEKVHVDSFFKAGNEIHRRSFNFILDNDNPFQNYNYEERSQESSSRTTVFLQNLKGRYNTTCIKKTELITHKIIAHFLPFLIGDECPDISVEDINSKHEVRDIISENTHNPKIDKFEIEDIGSFEIQHLLLHKSIVEKAEHKIYVSAHGRIVYPHIINNQTGLNTYFEYEDQQVAYVGILSSDLLDENVTQERNNFDIEKDKFEEILRKAVDCSKLYLQEQIDEIIEAKSYTVETVLNRFPRYKYLVKDKKEFARSLPLNAKKEEEIYKAMSVYDFRESKETVRQVEEIFTSTDDPDSIENLEEIYAQLVEKISEQEQASLAEYVVKRKTIIDLLEKRLGYEDTDKQKKYKEDAIHRIICPLRTNSGEVSNNQHNLWLLDDRLAFYDYWASDLNIVKFAKESESKDRPDIVLFKGSNLFHRKGTDQPHIIVEFKRPAREDYSDEENPLKQVYGYIRELREKTINDKNGRLITQIKESTPFFCYIVCDVTPKLLEVLENLDMNRELPGERGYYGYNKSLNAYVEILEYDQIVKDARLRNEAFFEKLGIN</sequence>
<dbReference type="RefSeq" id="WP_014102795.1">
    <property type="nucleotide sequence ID" value="NC_016026.1"/>
</dbReference>
<accession>G2KRL0</accession>